<evidence type="ECO:0000256" key="3">
    <source>
        <dbReference type="ARBA" id="ARBA00022729"/>
    </source>
</evidence>
<keyword evidence="3 11" id="KW-0732">Signal</keyword>
<feature type="domain" description="Ig-like" evidence="12">
    <location>
        <begin position="19"/>
        <end position="119"/>
    </location>
</feature>
<evidence type="ECO:0000256" key="6">
    <source>
        <dbReference type="ARBA" id="ARBA00023157"/>
    </source>
</evidence>
<dbReference type="InterPro" id="IPR053896">
    <property type="entry name" value="BTN3A2-like_Ig-C"/>
</dbReference>
<reference evidence="13" key="1">
    <citation type="journal article" date="2023" name="Science">
        <title>Genome structures resolve the early diversification of teleost fishes.</title>
        <authorList>
            <person name="Parey E."/>
            <person name="Louis A."/>
            <person name="Montfort J."/>
            <person name="Bouchez O."/>
            <person name="Roques C."/>
            <person name="Iampietro C."/>
            <person name="Lluch J."/>
            <person name="Castinel A."/>
            <person name="Donnadieu C."/>
            <person name="Desvignes T."/>
            <person name="Floi Bucao C."/>
            <person name="Jouanno E."/>
            <person name="Wen M."/>
            <person name="Mejri S."/>
            <person name="Dirks R."/>
            <person name="Jansen H."/>
            <person name="Henkel C."/>
            <person name="Chen W.J."/>
            <person name="Zahm M."/>
            <person name="Cabau C."/>
            <person name="Klopp C."/>
            <person name="Thompson A.W."/>
            <person name="Robinson-Rechavi M."/>
            <person name="Braasch I."/>
            <person name="Lecointre G."/>
            <person name="Bobe J."/>
            <person name="Postlethwait J.H."/>
            <person name="Berthelot C."/>
            <person name="Roest Crollius H."/>
            <person name="Guiguen Y."/>
        </authorList>
    </citation>
    <scope>NUCLEOTIDE SEQUENCE</scope>
    <source>
        <strain evidence="13">NC1722</strain>
    </source>
</reference>
<dbReference type="GO" id="GO:0009897">
    <property type="term" value="C:external side of plasma membrane"/>
    <property type="evidence" value="ECO:0007669"/>
    <property type="project" value="TreeGrafter"/>
</dbReference>
<evidence type="ECO:0000256" key="4">
    <source>
        <dbReference type="ARBA" id="ARBA00022989"/>
    </source>
</evidence>
<dbReference type="InterPro" id="IPR036179">
    <property type="entry name" value="Ig-like_dom_sf"/>
</dbReference>
<proteinExistence type="inferred from homology"/>
<evidence type="ECO:0000256" key="10">
    <source>
        <dbReference type="SAM" id="Phobius"/>
    </source>
</evidence>
<dbReference type="InterPro" id="IPR013783">
    <property type="entry name" value="Ig-like_fold"/>
</dbReference>
<feature type="transmembrane region" description="Helical" evidence="10">
    <location>
        <begin position="246"/>
        <end position="266"/>
    </location>
</feature>
<dbReference type="InterPro" id="IPR003599">
    <property type="entry name" value="Ig_sub"/>
</dbReference>
<dbReference type="PANTHER" id="PTHR24100:SF130">
    <property type="entry name" value="BUTYROPHILIN-LIKE PROTEIN 9"/>
    <property type="match status" value="1"/>
</dbReference>
<dbReference type="GO" id="GO:0042110">
    <property type="term" value="P:T cell activation"/>
    <property type="evidence" value="ECO:0007669"/>
    <property type="project" value="UniProtKB-ARBA"/>
</dbReference>
<feature type="chain" id="PRO_5041953222" description="Ig-like domain-containing protein" evidence="11">
    <location>
        <begin position="24"/>
        <end position="284"/>
    </location>
</feature>
<name>A0AAD7WQM8_9TELE</name>
<dbReference type="GO" id="GO:0050852">
    <property type="term" value="P:T cell receptor signaling pathway"/>
    <property type="evidence" value="ECO:0007669"/>
    <property type="project" value="TreeGrafter"/>
</dbReference>
<dbReference type="GO" id="GO:0001817">
    <property type="term" value="P:regulation of cytokine production"/>
    <property type="evidence" value="ECO:0007669"/>
    <property type="project" value="TreeGrafter"/>
</dbReference>
<evidence type="ECO:0000256" key="11">
    <source>
        <dbReference type="SAM" id="SignalP"/>
    </source>
</evidence>
<comment type="similarity">
    <text evidence="9">Belongs to the SKINT family.</text>
</comment>
<dbReference type="PANTHER" id="PTHR24100">
    <property type="entry name" value="BUTYROPHILIN"/>
    <property type="match status" value="1"/>
</dbReference>
<feature type="signal peptide" evidence="11">
    <location>
        <begin position="1"/>
        <end position="23"/>
    </location>
</feature>
<comment type="caution">
    <text evidence="13">The sequence shown here is derived from an EMBL/GenBank/DDBJ whole genome shotgun (WGS) entry which is preliminary data.</text>
</comment>
<dbReference type="Gene3D" id="2.60.40.10">
    <property type="entry name" value="Immunoglobulins"/>
    <property type="match status" value="2"/>
</dbReference>
<dbReference type="InterPro" id="IPR007110">
    <property type="entry name" value="Ig-like_dom"/>
</dbReference>
<dbReference type="FunFam" id="2.60.40.10:FF:000142">
    <property type="entry name" value="V-set domain-containing T-cell activation inhibitor 1"/>
    <property type="match status" value="1"/>
</dbReference>
<accession>A0AAD7WQM8</accession>
<protein>
    <recommendedName>
        <fullName evidence="12">Ig-like domain-containing protein</fullName>
    </recommendedName>
</protein>
<organism evidence="13 14">
    <name type="scientific">Aldrovandia affinis</name>
    <dbReference type="NCBI Taxonomy" id="143900"/>
    <lineage>
        <taxon>Eukaryota</taxon>
        <taxon>Metazoa</taxon>
        <taxon>Chordata</taxon>
        <taxon>Craniata</taxon>
        <taxon>Vertebrata</taxon>
        <taxon>Euteleostomi</taxon>
        <taxon>Actinopterygii</taxon>
        <taxon>Neopterygii</taxon>
        <taxon>Teleostei</taxon>
        <taxon>Notacanthiformes</taxon>
        <taxon>Halosauridae</taxon>
        <taxon>Aldrovandia</taxon>
    </lineage>
</organism>
<comment type="subcellular location">
    <subcellularLocation>
        <location evidence="1">Membrane</location>
    </subcellularLocation>
</comment>
<keyword evidence="7" id="KW-0325">Glycoprotein</keyword>
<gene>
    <name evidence="13" type="ORF">AAFF_G00319380</name>
</gene>
<keyword evidence="6" id="KW-1015">Disulfide bond</keyword>
<evidence type="ECO:0000256" key="7">
    <source>
        <dbReference type="ARBA" id="ARBA00023180"/>
    </source>
</evidence>
<keyword evidence="5 10" id="KW-0472">Membrane</keyword>
<dbReference type="Pfam" id="PF22705">
    <property type="entry name" value="C2-set_3"/>
    <property type="match status" value="1"/>
</dbReference>
<evidence type="ECO:0000256" key="5">
    <source>
        <dbReference type="ARBA" id="ARBA00023136"/>
    </source>
</evidence>
<sequence length="284" mass="31422">MMPFVKTQHAILITLLLMPALLTVLPAEFKALAPEDRTTGPLNGDVVLQCQLVPALNAQSMTVVWKQEGVQVHQYTPGSSNQNHGGKTQLFQEELKTGNVSLRLTNLWVSDQGKYTCSVWVDDWYSEAYVTLEVIAVGSTPLITVNEPQGSGLTLTCVSVKWLPQPELIWTDGKGEDMSAKAETTAKKDTEELFTLTSRLDISPQTEGGVYYQCLIRHKQGQVTQQSRVQLSGEYFSNVSASWKTGVIILILSVLALLPGVVVLIMRNRRGKKKKLEEGKFTET</sequence>
<keyword evidence="8" id="KW-0393">Immunoglobulin domain</keyword>
<dbReference type="Pfam" id="PF07686">
    <property type="entry name" value="V-set"/>
    <property type="match status" value="1"/>
</dbReference>
<evidence type="ECO:0000256" key="8">
    <source>
        <dbReference type="ARBA" id="ARBA00023319"/>
    </source>
</evidence>
<dbReference type="EMBL" id="JAINUG010000048">
    <property type="protein sequence ID" value="KAJ8405465.1"/>
    <property type="molecule type" value="Genomic_DNA"/>
</dbReference>
<evidence type="ECO:0000313" key="13">
    <source>
        <dbReference type="EMBL" id="KAJ8405465.1"/>
    </source>
</evidence>
<evidence type="ECO:0000259" key="12">
    <source>
        <dbReference type="PROSITE" id="PS50835"/>
    </source>
</evidence>
<dbReference type="SUPFAM" id="SSF48726">
    <property type="entry name" value="Immunoglobulin"/>
    <property type="match status" value="2"/>
</dbReference>
<dbReference type="InterPro" id="IPR013106">
    <property type="entry name" value="Ig_V-set"/>
</dbReference>
<dbReference type="InterPro" id="IPR050504">
    <property type="entry name" value="IgSF_BTN/MOG"/>
</dbReference>
<dbReference type="Proteomes" id="UP001221898">
    <property type="component" value="Unassembled WGS sequence"/>
</dbReference>
<keyword evidence="14" id="KW-1185">Reference proteome</keyword>
<evidence type="ECO:0000256" key="1">
    <source>
        <dbReference type="ARBA" id="ARBA00004370"/>
    </source>
</evidence>
<dbReference type="SMART" id="SM00409">
    <property type="entry name" value="IG"/>
    <property type="match status" value="1"/>
</dbReference>
<feature type="domain" description="Ig-like" evidence="12">
    <location>
        <begin position="149"/>
        <end position="230"/>
    </location>
</feature>
<evidence type="ECO:0000313" key="14">
    <source>
        <dbReference type="Proteomes" id="UP001221898"/>
    </source>
</evidence>
<keyword evidence="2 10" id="KW-0812">Transmembrane</keyword>
<dbReference type="GO" id="GO:1903037">
    <property type="term" value="P:regulation of leukocyte cell-cell adhesion"/>
    <property type="evidence" value="ECO:0007669"/>
    <property type="project" value="UniProtKB-ARBA"/>
</dbReference>
<dbReference type="AlphaFoldDB" id="A0AAD7WQM8"/>
<dbReference type="GO" id="GO:0050863">
    <property type="term" value="P:regulation of T cell activation"/>
    <property type="evidence" value="ECO:0007669"/>
    <property type="project" value="UniProtKB-ARBA"/>
</dbReference>
<dbReference type="GO" id="GO:0005102">
    <property type="term" value="F:signaling receptor binding"/>
    <property type="evidence" value="ECO:0007669"/>
    <property type="project" value="TreeGrafter"/>
</dbReference>
<evidence type="ECO:0000256" key="2">
    <source>
        <dbReference type="ARBA" id="ARBA00022692"/>
    </source>
</evidence>
<dbReference type="FunFam" id="2.60.40.10:FF:000088">
    <property type="entry name" value="Butyrophilin subfamily 1 member A1"/>
    <property type="match status" value="1"/>
</dbReference>
<evidence type="ECO:0000256" key="9">
    <source>
        <dbReference type="ARBA" id="ARBA00038221"/>
    </source>
</evidence>
<dbReference type="PROSITE" id="PS50835">
    <property type="entry name" value="IG_LIKE"/>
    <property type="match status" value="2"/>
</dbReference>
<keyword evidence="4 10" id="KW-1133">Transmembrane helix</keyword>